<name>A0A1H4IZ45_9MICO</name>
<organism evidence="2 3">
    <name type="scientific">Microbacterium hydrocarbonoxydans</name>
    <dbReference type="NCBI Taxonomy" id="273678"/>
    <lineage>
        <taxon>Bacteria</taxon>
        <taxon>Bacillati</taxon>
        <taxon>Actinomycetota</taxon>
        <taxon>Actinomycetes</taxon>
        <taxon>Micrococcales</taxon>
        <taxon>Microbacteriaceae</taxon>
        <taxon>Microbacterium</taxon>
    </lineage>
</organism>
<evidence type="ECO:0000256" key="1">
    <source>
        <dbReference type="SAM" id="MobiDB-lite"/>
    </source>
</evidence>
<proteinExistence type="predicted"/>
<evidence type="ECO:0000313" key="2">
    <source>
        <dbReference type="EMBL" id="SEB39237.1"/>
    </source>
</evidence>
<keyword evidence="3" id="KW-1185">Reference proteome</keyword>
<gene>
    <name evidence="2" type="ORF">SAMN04489807_0430</name>
</gene>
<dbReference type="EMBL" id="FNSQ01000005">
    <property type="protein sequence ID" value="SEB39237.1"/>
    <property type="molecule type" value="Genomic_DNA"/>
</dbReference>
<dbReference type="Proteomes" id="UP000183750">
    <property type="component" value="Unassembled WGS sequence"/>
</dbReference>
<sequence length="32" mass="3240">MKGAPTPYSDPHSENTGLPAGENPGTRSGQEG</sequence>
<protein>
    <submittedName>
        <fullName evidence="2">Uncharacterized protein</fullName>
    </submittedName>
</protein>
<dbReference type="AlphaFoldDB" id="A0A1H4IZ45"/>
<evidence type="ECO:0000313" key="3">
    <source>
        <dbReference type="Proteomes" id="UP000183750"/>
    </source>
</evidence>
<feature type="region of interest" description="Disordered" evidence="1">
    <location>
        <begin position="1"/>
        <end position="32"/>
    </location>
</feature>
<accession>A0A1H4IZ45</accession>
<reference evidence="3" key="1">
    <citation type="submission" date="2016-10" db="EMBL/GenBank/DDBJ databases">
        <authorList>
            <person name="Varghese N."/>
            <person name="Submissions S."/>
        </authorList>
    </citation>
    <scope>NUCLEOTIDE SEQUENCE [LARGE SCALE GENOMIC DNA]</scope>
    <source>
        <strain evidence="3">DSM 16089</strain>
    </source>
</reference>